<evidence type="ECO:0000256" key="3">
    <source>
        <dbReference type="ARBA" id="ARBA00022475"/>
    </source>
</evidence>
<dbReference type="Proteomes" id="UP001156666">
    <property type="component" value="Unassembled WGS sequence"/>
</dbReference>
<dbReference type="RefSeq" id="WP_235292706.1">
    <property type="nucleotide sequence ID" value="NZ_BSOH01000023.1"/>
</dbReference>
<evidence type="ECO:0000256" key="7">
    <source>
        <dbReference type="RuleBase" id="RU362048"/>
    </source>
</evidence>
<dbReference type="PANTHER" id="PTHR33508">
    <property type="entry name" value="UPF0056 MEMBRANE PROTEIN YHCE"/>
    <property type="match status" value="1"/>
</dbReference>
<organism evidence="8 9">
    <name type="scientific">Portibacter lacus</name>
    <dbReference type="NCBI Taxonomy" id="1099794"/>
    <lineage>
        <taxon>Bacteria</taxon>
        <taxon>Pseudomonadati</taxon>
        <taxon>Bacteroidota</taxon>
        <taxon>Saprospiria</taxon>
        <taxon>Saprospirales</taxon>
        <taxon>Haliscomenobacteraceae</taxon>
        <taxon>Portibacter</taxon>
    </lineage>
</organism>
<keyword evidence="4 7" id="KW-0812">Transmembrane</keyword>
<feature type="transmembrane region" description="Helical" evidence="7">
    <location>
        <begin position="107"/>
        <end position="128"/>
    </location>
</feature>
<keyword evidence="9" id="KW-1185">Reference proteome</keyword>
<name>A0AA37SSB1_9BACT</name>
<keyword evidence="6 7" id="KW-0472">Membrane</keyword>
<evidence type="ECO:0000313" key="9">
    <source>
        <dbReference type="Proteomes" id="UP001156666"/>
    </source>
</evidence>
<dbReference type="Pfam" id="PF01914">
    <property type="entry name" value="MarC"/>
    <property type="match status" value="1"/>
</dbReference>
<keyword evidence="5 7" id="KW-1133">Transmembrane helix</keyword>
<feature type="transmembrane region" description="Helical" evidence="7">
    <location>
        <begin position="176"/>
        <end position="197"/>
    </location>
</feature>
<evidence type="ECO:0000256" key="4">
    <source>
        <dbReference type="ARBA" id="ARBA00022692"/>
    </source>
</evidence>
<feature type="transmembrane region" description="Helical" evidence="7">
    <location>
        <begin position="77"/>
        <end position="95"/>
    </location>
</feature>
<comment type="subcellular location">
    <subcellularLocation>
        <location evidence="1 7">Cell membrane</location>
        <topology evidence="1 7">Multi-pass membrane protein</topology>
    </subcellularLocation>
</comment>
<feature type="transmembrane region" description="Helical" evidence="7">
    <location>
        <begin position="6"/>
        <end position="31"/>
    </location>
</feature>
<protein>
    <recommendedName>
        <fullName evidence="7">UPF0056 membrane protein</fullName>
    </recommendedName>
</protein>
<feature type="transmembrane region" description="Helical" evidence="7">
    <location>
        <begin position="140"/>
        <end position="164"/>
    </location>
</feature>
<dbReference type="GO" id="GO:0005886">
    <property type="term" value="C:plasma membrane"/>
    <property type="evidence" value="ECO:0007669"/>
    <property type="project" value="UniProtKB-SubCell"/>
</dbReference>
<evidence type="ECO:0000313" key="8">
    <source>
        <dbReference type="EMBL" id="GLR18759.1"/>
    </source>
</evidence>
<reference evidence="8" key="1">
    <citation type="journal article" date="2014" name="Int. J. Syst. Evol. Microbiol.">
        <title>Complete genome sequence of Corynebacterium casei LMG S-19264T (=DSM 44701T), isolated from a smear-ripened cheese.</title>
        <authorList>
            <consortium name="US DOE Joint Genome Institute (JGI-PGF)"/>
            <person name="Walter F."/>
            <person name="Albersmeier A."/>
            <person name="Kalinowski J."/>
            <person name="Ruckert C."/>
        </authorList>
    </citation>
    <scope>NUCLEOTIDE SEQUENCE</scope>
    <source>
        <strain evidence="8">NBRC 108769</strain>
    </source>
</reference>
<dbReference type="AlphaFoldDB" id="A0AA37SSB1"/>
<proteinExistence type="inferred from homology"/>
<evidence type="ECO:0000256" key="2">
    <source>
        <dbReference type="ARBA" id="ARBA00009784"/>
    </source>
</evidence>
<feature type="transmembrane region" description="Helical" evidence="7">
    <location>
        <begin position="43"/>
        <end position="65"/>
    </location>
</feature>
<dbReference type="EMBL" id="BSOH01000023">
    <property type="protein sequence ID" value="GLR18759.1"/>
    <property type="molecule type" value="Genomic_DNA"/>
</dbReference>
<reference evidence="8" key="2">
    <citation type="submission" date="2023-01" db="EMBL/GenBank/DDBJ databases">
        <title>Draft genome sequence of Portibacter lacus strain NBRC 108769.</title>
        <authorList>
            <person name="Sun Q."/>
            <person name="Mori K."/>
        </authorList>
    </citation>
    <scope>NUCLEOTIDE SEQUENCE</scope>
    <source>
        <strain evidence="8">NBRC 108769</strain>
    </source>
</reference>
<sequence length="204" mass="22214">METGFSILSTALVLTFILDPFGNVPLLLTILKDIDRKKHRRIIIREMLIGLVILLLFLFAGRGFLNLFHLETSSVSIAGGLIFLIIALKLIFPAADGSSIFASTGEPFIVPIAMPMVAGPSALATLMVMANNHEGHLSGLFFAVLIAWAITATILLSSPLFFRLLRKKGLVALEKLMGMLLLIMAVQMLLDGISEYINTFISSL</sequence>
<comment type="caution">
    <text evidence="8">The sequence shown here is derived from an EMBL/GenBank/DDBJ whole genome shotgun (WGS) entry which is preliminary data.</text>
</comment>
<evidence type="ECO:0000256" key="6">
    <source>
        <dbReference type="ARBA" id="ARBA00023136"/>
    </source>
</evidence>
<accession>A0AA37SSB1</accession>
<keyword evidence="3" id="KW-1003">Cell membrane</keyword>
<evidence type="ECO:0000256" key="1">
    <source>
        <dbReference type="ARBA" id="ARBA00004651"/>
    </source>
</evidence>
<dbReference type="PANTHER" id="PTHR33508:SF10">
    <property type="entry name" value="UPF0056 INNER MEMBRANE PROTEIN YHGN"/>
    <property type="match status" value="1"/>
</dbReference>
<evidence type="ECO:0000256" key="5">
    <source>
        <dbReference type="ARBA" id="ARBA00022989"/>
    </source>
</evidence>
<dbReference type="InterPro" id="IPR002771">
    <property type="entry name" value="Multi_antbiot-R_MarC"/>
</dbReference>
<comment type="similarity">
    <text evidence="2 7">Belongs to the UPF0056 (MarC) family.</text>
</comment>
<gene>
    <name evidence="8" type="ORF">GCM10007940_33750</name>
</gene>